<feature type="transmembrane region" description="Helical" evidence="1">
    <location>
        <begin position="60"/>
        <end position="80"/>
    </location>
</feature>
<feature type="transmembrane region" description="Helical" evidence="1">
    <location>
        <begin position="86"/>
        <end position="105"/>
    </location>
</feature>
<keyword evidence="1" id="KW-0812">Transmembrane</keyword>
<dbReference type="RefSeq" id="WP_264809687.1">
    <property type="nucleotide sequence ID" value="NZ_CP110226.1"/>
</dbReference>
<accession>A0ABY6ML93</accession>
<evidence type="ECO:0000256" key="1">
    <source>
        <dbReference type="SAM" id="Phobius"/>
    </source>
</evidence>
<organism evidence="2 3">
    <name type="scientific">Algoriphagus halophytocola</name>
    <dbReference type="NCBI Taxonomy" id="2991499"/>
    <lineage>
        <taxon>Bacteria</taxon>
        <taxon>Pseudomonadati</taxon>
        <taxon>Bacteroidota</taxon>
        <taxon>Cytophagia</taxon>
        <taxon>Cytophagales</taxon>
        <taxon>Cyclobacteriaceae</taxon>
        <taxon>Algoriphagus</taxon>
    </lineage>
</organism>
<evidence type="ECO:0000313" key="2">
    <source>
        <dbReference type="EMBL" id="UZD23152.1"/>
    </source>
</evidence>
<dbReference type="InterPro" id="IPR009325">
    <property type="entry name" value="DUF983"/>
</dbReference>
<keyword evidence="1" id="KW-1133">Transmembrane helix</keyword>
<reference evidence="2" key="1">
    <citation type="submission" date="2022-10" db="EMBL/GenBank/DDBJ databases">
        <title>Algoriphagus sp. a novel bacteria isolate from halophytes salicornia europaea.</title>
        <authorList>
            <person name="Peng Y."/>
            <person name="Jiang L."/>
            <person name="Lee J."/>
        </authorList>
    </citation>
    <scope>NUCLEOTIDE SEQUENCE</scope>
    <source>
        <strain evidence="2">TR-M5</strain>
    </source>
</reference>
<proteinExistence type="predicted"/>
<keyword evidence="1" id="KW-0472">Membrane</keyword>
<sequence>MSEKSTVKAMLKAKCPQCHQGDLFSVPKAGFRKLTEINARCEVCQASLVPEPDFYYGAMYVSYAFSVALVIATMVALNVLLDEPELWMYLVTVGVLNIGLLPLMLRYSKVFYLYGMSKLKYRGY</sequence>
<evidence type="ECO:0000313" key="3">
    <source>
        <dbReference type="Proteomes" id="UP001163156"/>
    </source>
</evidence>
<protein>
    <submittedName>
        <fullName evidence="2">DUF983 domain-containing protein</fullName>
    </submittedName>
</protein>
<keyword evidence="3" id="KW-1185">Reference proteome</keyword>
<gene>
    <name evidence="2" type="ORF">OM944_01395</name>
</gene>
<dbReference type="Proteomes" id="UP001163156">
    <property type="component" value="Chromosome"/>
</dbReference>
<dbReference type="Pfam" id="PF06170">
    <property type="entry name" value="DUF983"/>
    <property type="match status" value="1"/>
</dbReference>
<dbReference type="EMBL" id="CP110226">
    <property type="protein sequence ID" value="UZD23152.1"/>
    <property type="molecule type" value="Genomic_DNA"/>
</dbReference>
<name>A0ABY6ML93_9BACT</name>